<accession>A0A146LNS7</accession>
<sequence>PLDWEEDQPPEPVPVDNWASFCVLAGSYPPPVKFKFKEPFVEDGIESEEMNDELDWPNFDEVVGEEIDAGTVGTRSQLSGEFRSMSEPGSLPSMSHSEPSYDDPPAEDHYQPVEIENEDQEQQLSPTKPRHTHFAVITSASERSIKAKSKIYQWISPKNFPPVRITPGLHHLPGEKFSGKTCGRRLQSNKTIMVRPVKPTFINSRGEEKRSYTF</sequence>
<name>A0A146LNS7_LYGHE</name>
<organism evidence="2">
    <name type="scientific">Lygus hesperus</name>
    <name type="common">Western plant bug</name>
    <dbReference type="NCBI Taxonomy" id="30085"/>
    <lineage>
        <taxon>Eukaryota</taxon>
        <taxon>Metazoa</taxon>
        <taxon>Ecdysozoa</taxon>
        <taxon>Arthropoda</taxon>
        <taxon>Hexapoda</taxon>
        <taxon>Insecta</taxon>
        <taxon>Pterygota</taxon>
        <taxon>Neoptera</taxon>
        <taxon>Paraneoptera</taxon>
        <taxon>Hemiptera</taxon>
        <taxon>Heteroptera</taxon>
        <taxon>Panheteroptera</taxon>
        <taxon>Cimicomorpha</taxon>
        <taxon>Miridae</taxon>
        <taxon>Mirini</taxon>
        <taxon>Lygus</taxon>
    </lineage>
</organism>
<feature type="non-terminal residue" evidence="2">
    <location>
        <position position="1"/>
    </location>
</feature>
<evidence type="ECO:0000256" key="1">
    <source>
        <dbReference type="SAM" id="MobiDB-lite"/>
    </source>
</evidence>
<dbReference type="AlphaFoldDB" id="A0A146LNS7"/>
<reference evidence="2" key="1">
    <citation type="journal article" date="2016" name="Gigascience">
        <title>De novo construction of an expanded transcriptome assembly for the western tarnished plant bug, Lygus hesperus.</title>
        <authorList>
            <person name="Tassone E.E."/>
            <person name="Geib S.M."/>
            <person name="Hall B."/>
            <person name="Fabrick J.A."/>
            <person name="Brent C.S."/>
            <person name="Hull J.J."/>
        </authorList>
    </citation>
    <scope>NUCLEOTIDE SEQUENCE</scope>
</reference>
<feature type="region of interest" description="Disordered" evidence="1">
    <location>
        <begin position="67"/>
        <end position="109"/>
    </location>
</feature>
<proteinExistence type="predicted"/>
<protein>
    <submittedName>
        <fullName evidence="2">Uncharacterized protein</fullName>
    </submittedName>
</protein>
<evidence type="ECO:0000313" key="2">
    <source>
        <dbReference type="EMBL" id="JAQ08432.1"/>
    </source>
</evidence>
<dbReference type="EMBL" id="GDHC01010197">
    <property type="protein sequence ID" value="JAQ08432.1"/>
    <property type="molecule type" value="Transcribed_RNA"/>
</dbReference>
<gene>
    <name evidence="2" type="ORF">g.40342</name>
</gene>